<sequence length="134" mass="15872">STDTAHIHHGGDAKQKSLFFNDNFLSHVNKNEQQQQYPVNNYQLKNYHSRHEILPSEHDDIYKRSVSPRLRKRASDSSEYFSWANKNDRPLEYLRGKRGNKFWSFIKKDLSHNDHSLFHNSLTNGFWRSGIVGR</sequence>
<dbReference type="AlphaFoldDB" id="A0A8S2DJG3"/>
<evidence type="ECO:0000313" key="3">
    <source>
        <dbReference type="Proteomes" id="UP000677228"/>
    </source>
</evidence>
<comment type="caution">
    <text evidence="1">The sequence shown here is derived from an EMBL/GenBank/DDBJ whole genome shotgun (WGS) entry which is preliminary data.</text>
</comment>
<organism evidence="1 3">
    <name type="scientific">Didymodactylos carnosus</name>
    <dbReference type="NCBI Taxonomy" id="1234261"/>
    <lineage>
        <taxon>Eukaryota</taxon>
        <taxon>Metazoa</taxon>
        <taxon>Spiralia</taxon>
        <taxon>Gnathifera</taxon>
        <taxon>Rotifera</taxon>
        <taxon>Eurotatoria</taxon>
        <taxon>Bdelloidea</taxon>
        <taxon>Philodinida</taxon>
        <taxon>Philodinidae</taxon>
        <taxon>Didymodactylos</taxon>
    </lineage>
</organism>
<feature type="non-terminal residue" evidence="1">
    <location>
        <position position="1"/>
    </location>
</feature>
<dbReference type="Proteomes" id="UP000677228">
    <property type="component" value="Unassembled WGS sequence"/>
</dbReference>
<dbReference type="Proteomes" id="UP000682733">
    <property type="component" value="Unassembled WGS sequence"/>
</dbReference>
<evidence type="ECO:0000313" key="1">
    <source>
        <dbReference type="EMBL" id="CAF0975874.1"/>
    </source>
</evidence>
<accession>A0A8S2DJG3</accession>
<dbReference type="EMBL" id="CAJOBA010005532">
    <property type="protein sequence ID" value="CAF3746697.1"/>
    <property type="molecule type" value="Genomic_DNA"/>
</dbReference>
<dbReference type="EMBL" id="CAJNOK010005525">
    <property type="protein sequence ID" value="CAF0975874.1"/>
    <property type="molecule type" value="Genomic_DNA"/>
</dbReference>
<proteinExistence type="predicted"/>
<name>A0A8S2DJG3_9BILA</name>
<protein>
    <submittedName>
        <fullName evidence="1">Uncharacterized protein</fullName>
    </submittedName>
</protein>
<gene>
    <name evidence="1" type="ORF">OVA965_LOCUS13326</name>
    <name evidence="2" type="ORF">TMI583_LOCUS13331</name>
</gene>
<reference evidence="1" key="1">
    <citation type="submission" date="2021-02" db="EMBL/GenBank/DDBJ databases">
        <authorList>
            <person name="Nowell W R."/>
        </authorList>
    </citation>
    <scope>NUCLEOTIDE SEQUENCE</scope>
</reference>
<evidence type="ECO:0000313" key="2">
    <source>
        <dbReference type="EMBL" id="CAF3746697.1"/>
    </source>
</evidence>